<gene>
    <name evidence="1" type="ORF">OMED0936_LOCUS199</name>
    <name evidence="2" type="ORF">OMED0936_LOCUS200</name>
</gene>
<dbReference type="SUPFAM" id="SSF53383">
    <property type="entry name" value="PLP-dependent transferases"/>
    <property type="match status" value="1"/>
</dbReference>
<dbReference type="InterPro" id="IPR015424">
    <property type="entry name" value="PyrdxlP-dep_Trfase"/>
</dbReference>
<protein>
    <recommendedName>
        <fullName evidence="3">Pyridoxal phosphate-dependent transferase</fullName>
    </recommendedName>
</protein>
<dbReference type="InterPro" id="IPR015421">
    <property type="entry name" value="PyrdxlP-dep_Trfase_major"/>
</dbReference>
<reference evidence="1" key="1">
    <citation type="submission" date="2021-01" db="EMBL/GenBank/DDBJ databases">
        <authorList>
            <person name="Corre E."/>
            <person name="Pelletier E."/>
            <person name="Niang G."/>
            <person name="Scheremetjew M."/>
            <person name="Finn R."/>
            <person name="Kale V."/>
            <person name="Holt S."/>
            <person name="Cochrane G."/>
            <person name="Meng A."/>
            <person name="Brown T."/>
            <person name="Cohen L."/>
        </authorList>
    </citation>
    <scope>NUCLEOTIDE SEQUENCE</scope>
    <source>
        <strain evidence="1">Clade-D-RCC2573</strain>
    </source>
</reference>
<dbReference type="EMBL" id="HBFF01000254">
    <property type="protein sequence ID" value="CAD8727292.1"/>
    <property type="molecule type" value="Transcribed_RNA"/>
</dbReference>
<evidence type="ECO:0000313" key="1">
    <source>
        <dbReference type="EMBL" id="CAD8727291.1"/>
    </source>
</evidence>
<dbReference type="Gene3D" id="3.40.640.10">
    <property type="entry name" value="Type I PLP-dependent aspartate aminotransferase-like (Major domain)"/>
    <property type="match status" value="1"/>
</dbReference>
<dbReference type="AlphaFoldDB" id="A0A6U0F5I1"/>
<organism evidence="1">
    <name type="scientific">Ostreococcus mediterraneus</name>
    <dbReference type="NCBI Taxonomy" id="1486918"/>
    <lineage>
        <taxon>Eukaryota</taxon>
        <taxon>Viridiplantae</taxon>
        <taxon>Chlorophyta</taxon>
        <taxon>Mamiellophyceae</taxon>
        <taxon>Mamiellales</taxon>
        <taxon>Bathycoccaceae</taxon>
        <taxon>Ostreococcus</taxon>
    </lineage>
</organism>
<dbReference type="EMBL" id="HBFF01000253">
    <property type="protein sequence ID" value="CAD8727291.1"/>
    <property type="molecule type" value="Transcribed_RNA"/>
</dbReference>
<proteinExistence type="predicted"/>
<sequence>MFASANKATCVLSRACDAQLNQQKTKRRSRVVSVRAQAERSRGVNASGTMKSEAKMRVTRMRDLVEISPHNWVETASGAQLSREDEIFMLGLAQGQMFKEFLLESPHFRVYSYNVLPTGEHSVKFLMGSPRMEGLDDVARVTTVVANADEGLINLVPETNGSGFVAEIRFPLPALETRTKKNEGMSADQIRSRRLHGLVRALEEQVIDESLICLMEKGSDDRSVFSGPARLNKYYTGMRARSSELLHRGTCTSSSPTAGALQASRDMLLRLWALEEKADGQLSEEVRERVTALFCDGAGQMIIHPSGTDAEMVPLLQAVLASRALKREAGVTDVKGKVINIVCCAGEVGSGTRQASEGAFFSKSVPLGGNTVADGQELPAIHKLCDMKAIELVARSTVNGDLLEDYDQLVESTAREALASDPTTIVVVHTVAGSKTGLCAPSPGVAERLKAEFGDRLISVLDACQMRSAPSLIPRWLREQGPVLMTSSKFYGGPSFGSGVFLSHRDVATMNEQLAAEPASAIVDIAEACASYLTSYDVGQVLPRLHDALPPGFCNTGLLLRWAAGLYEMESLNEATIAAGGVSVVEDKLRSWVFAMREEAQQHAPDLEFVQPIDYENEWQYGGVNTIVSVRLRNAMGEYFSTPELKQVYGLMHADISEFIAEDSTDEERRVAAKRCLTGQPVDIPEGPVLRTVLGAAQLTDLVSGAQSLENMMGQDRDLFCKLALIARQFDHLISYSL</sequence>
<evidence type="ECO:0008006" key="3">
    <source>
        <dbReference type="Google" id="ProtNLM"/>
    </source>
</evidence>
<accession>A0A6U0F5I1</accession>
<evidence type="ECO:0000313" key="2">
    <source>
        <dbReference type="EMBL" id="CAD8727292.1"/>
    </source>
</evidence>
<name>A0A6U0F5I1_9CHLO</name>